<dbReference type="EMBL" id="FOSX01000082">
    <property type="protein sequence ID" value="SFL25613.1"/>
    <property type="molecule type" value="Genomic_DNA"/>
</dbReference>
<accession>A0A1I4G7Q0</accession>
<proteinExistence type="predicted"/>
<dbReference type="AlphaFoldDB" id="A0A1I4G7Q0"/>
<sequence>MFNKALALQQANLEVGERYIGYVPMARQLTAWCNSAETAWLKEAPVHPLQHAFEDLDRAYQNFFAKRTDFPSFKKRGHRDSFRYPDPKQIKLDEDNRRICLP</sequence>
<gene>
    <name evidence="1" type="ORF">SAMN04244574_03700</name>
</gene>
<name>A0A1I4G7Q0_9GAMM</name>
<protein>
    <submittedName>
        <fullName evidence="1">Probable transposase</fullName>
    </submittedName>
</protein>
<evidence type="ECO:0000313" key="1">
    <source>
        <dbReference type="EMBL" id="SFL25613.1"/>
    </source>
</evidence>
<dbReference type="RefSeq" id="WP_244541165.1">
    <property type="nucleotide sequence ID" value="NZ_FOSX01000082.1"/>
</dbReference>
<dbReference type="Proteomes" id="UP000199579">
    <property type="component" value="Unassembled WGS sequence"/>
</dbReference>
<evidence type="ECO:0000313" key="2">
    <source>
        <dbReference type="Proteomes" id="UP000199579"/>
    </source>
</evidence>
<reference evidence="1 2" key="1">
    <citation type="submission" date="2016-10" db="EMBL/GenBank/DDBJ databases">
        <authorList>
            <person name="de Groot N.N."/>
        </authorList>
    </citation>
    <scope>NUCLEOTIDE SEQUENCE [LARGE SCALE GENOMIC DNA]</scope>
    <source>
        <strain evidence="1 2">DSM 381</strain>
    </source>
</reference>
<organism evidence="1 2">
    <name type="scientific">Azotobacter beijerinckii</name>
    <dbReference type="NCBI Taxonomy" id="170623"/>
    <lineage>
        <taxon>Bacteria</taxon>
        <taxon>Pseudomonadati</taxon>
        <taxon>Pseudomonadota</taxon>
        <taxon>Gammaproteobacteria</taxon>
        <taxon>Pseudomonadales</taxon>
        <taxon>Pseudomonadaceae</taxon>
        <taxon>Azotobacter</taxon>
    </lineage>
</organism>